<feature type="domain" description="Solute-binding protein family 3/N-terminal" evidence="5">
    <location>
        <begin position="105"/>
        <end position="327"/>
    </location>
</feature>
<dbReference type="InterPro" id="IPR001638">
    <property type="entry name" value="Solute-binding_3/MltF_N"/>
</dbReference>
<dbReference type="STRING" id="626937.HMPREF3293_02969"/>
<comment type="similarity">
    <text evidence="1">Belongs to the bacterial solute-binding protein 3 family.</text>
</comment>
<dbReference type="AlphaFoldDB" id="A0A136Q147"/>
<dbReference type="EMBL" id="LSZW01000065">
    <property type="protein sequence ID" value="KXK64314.1"/>
    <property type="molecule type" value="Genomic_DNA"/>
</dbReference>
<proteinExistence type="inferred from homology"/>
<dbReference type="InterPro" id="IPR051455">
    <property type="entry name" value="Bact_solute-bind_prot3"/>
</dbReference>
<organism evidence="6 7">
    <name type="scientific">Christensenella minuta</name>
    <dbReference type="NCBI Taxonomy" id="626937"/>
    <lineage>
        <taxon>Bacteria</taxon>
        <taxon>Bacillati</taxon>
        <taxon>Bacillota</taxon>
        <taxon>Clostridia</taxon>
        <taxon>Christensenellales</taxon>
        <taxon>Christensenellaceae</taxon>
        <taxon>Christensenella</taxon>
    </lineage>
</organism>
<evidence type="ECO:0000259" key="5">
    <source>
        <dbReference type="SMART" id="SM00062"/>
    </source>
</evidence>
<keyword evidence="4" id="KW-0812">Transmembrane</keyword>
<sequence length="327" mass="36193">MSGAGFCAENGRAFKKNSEFHLYAFVEKGRKNHYNHYNKSRRYGLKKYSRDRRRDTPARRFVQANKKKLTALLCAALAVVAVVLVLMNLAARQGFESSFLMTRDTVKVGLRTDIEGFGSVDENGNLVGFDRDYIDTILNELLGGQTKMYEYYPLTSQEAGGAIKYGTVDIALGLLTNGTDKTKGFTLTKPYYTDDVVVVTRADSRAQGLADIESDSIGLFATAVPSSDFADHLESQGLDFEILRYADFESATIDLDAGRVAAIAMPRAMSKQFENAGYRILAEPAYEVGYSIMLPTGQSAVEAEFNRVIDQFAEDGTTFALEQKWGI</sequence>
<dbReference type="GO" id="GO:0030288">
    <property type="term" value="C:outer membrane-bounded periplasmic space"/>
    <property type="evidence" value="ECO:0007669"/>
    <property type="project" value="TreeGrafter"/>
</dbReference>
<keyword evidence="4" id="KW-1133">Transmembrane helix</keyword>
<evidence type="ECO:0000256" key="3">
    <source>
        <dbReference type="ARBA" id="ARBA00022729"/>
    </source>
</evidence>
<keyword evidence="7" id="KW-1185">Reference proteome</keyword>
<dbReference type="Gene3D" id="3.40.190.10">
    <property type="entry name" value="Periplasmic binding protein-like II"/>
    <property type="match status" value="2"/>
</dbReference>
<dbReference type="Pfam" id="PF00497">
    <property type="entry name" value="SBP_bac_3"/>
    <property type="match status" value="1"/>
</dbReference>
<feature type="transmembrane region" description="Helical" evidence="4">
    <location>
        <begin position="69"/>
        <end position="91"/>
    </location>
</feature>
<dbReference type="Proteomes" id="UP000070366">
    <property type="component" value="Unassembled WGS sequence"/>
</dbReference>
<dbReference type="GO" id="GO:0005576">
    <property type="term" value="C:extracellular region"/>
    <property type="evidence" value="ECO:0007669"/>
    <property type="project" value="TreeGrafter"/>
</dbReference>
<comment type="caution">
    <text evidence="6">The sequence shown here is derived from an EMBL/GenBank/DDBJ whole genome shotgun (WGS) entry which is preliminary data.</text>
</comment>
<dbReference type="SMART" id="SM00062">
    <property type="entry name" value="PBPb"/>
    <property type="match status" value="1"/>
</dbReference>
<evidence type="ECO:0000313" key="6">
    <source>
        <dbReference type="EMBL" id="KXK64314.1"/>
    </source>
</evidence>
<keyword evidence="2" id="KW-0813">Transport</keyword>
<dbReference type="SUPFAM" id="SSF53850">
    <property type="entry name" value="Periplasmic binding protein-like II"/>
    <property type="match status" value="1"/>
</dbReference>
<dbReference type="PANTHER" id="PTHR30085:SF6">
    <property type="entry name" value="ABC TRANSPORTER GLUTAMINE-BINDING PROTEIN GLNH"/>
    <property type="match status" value="1"/>
</dbReference>
<evidence type="ECO:0000256" key="1">
    <source>
        <dbReference type="ARBA" id="ARBA00010333"/>
    </source>
</evidence>
<evidence type="ECO:0000313" key="7">
    <source>
        <dbReference type="Proteomes" id="UP000070366"/>
    </source>
</evidence>
<reference evidence="6 7" key="1">
    <citation type="submission" date="2016-02" db="EMBL/GenBank/DDBJ databases">
        <authorList>
            <person name="Wen L."/>
            <person name="He K."/>
            <person name="Yang H."/>
        </authorList>
    </citation>
    <scope>NUCLEOTIDE SEQUENCE [LARGE SCALE GENOMIC DNA]</scope>
    <source>
        <strain evidence="6 7">DSM 22607</strain>
    </source>
</reference>
<evidence type="ECO:0000256" key="4">
    <source>
        <dbReference type="SAM" id="Phobius"/>
    </source>
</evidence>
<accession>A0A136Q147</accession>
<protein>
    <recommendedName>
        <fullName evidence="5">Solute-binding protein family 3/N-terminal domain-containing protein</fullName>
    </recommendedName>
</protein>
<dbReference type="PANTHER" id="PTHR30085">
    <property type="entry name" value="AMINO ACID ABC TRANSPORTER PERMEASE"/>
    <property type="match status" value="1"/>
</dbReference>
<gene>
    <name evidence="6" type="ORF">HMPREF3293_02969</name>
</gene>
<dbReference type="SMR" id="A0A136Q147"/>
<dbReference type="GO" id="GO:0006865">
    <property type="term" value="P:amino acid transport"/>
    <property type="evidence" value="ECO:0007669"/>
    <property type="project" value="TreeGrafter"/>
</dbReference>
<keyword evidence="3" id="KW-0732">Signal</keyword>
<evidence type="ECO:0000256" key="2">
    <source>
        <dbReference type="ARBA" id="ARBA00022448"/>
    </source>
</evidence>
<keyword evidence="4" id="KW-0472">Membrane</keyword>
<name>A0A136Q147_9FIRM</name>